<accession>A0A3M2WEG2</accession>
<dbReference type="Proteomes" id="UP000282378">
    <property type="component" value="Unassembled WGS sequence"/>
</dbReference>
<proteinExistence type="predicted"/>
<dbReference type="AlphaFoldDB" id="A0A3M2WEG2"/>
<feature type="domain" description="ALG44 beta-barrel" evidence="1">
    <location>
        <begin position="1"/>
        <end position="25"/>
    </location>
</feature>
<protein>
    <submittedName>
        <fullName evidence="2">Alginate biosynthesis protein Alg44</fullName>
    </submittedName>
</protein>
<gene>
    <name evidence="2" type="ORF">APX70_07576</name>
</gene>
<dbReference type="Pfam" id="PF25965">
    <property type="entry name" value="Beta-barrel_ALG44"/>
    <property type="match status" value="1"/>
</dbReference>
<name>A0A3M2WEG2_PSEYM</name>
<evidence type="ECO:0000313" key="2">
    <source>
        <dbReference type="EMBL" id="RML49923.1"/>
    </source>
</evidence>
<comment type="caution">
    <text evidence="2">The sequence shown here is derived from an EMBL/GenBank/DDBJ whole genome shotgun (WGS) entry which is preliminary data.</text>
</comment>
<evidence type="ECO:0000259" key="1">
    <source>
        <dbReference type="Pfam" id="PF25965"/>
    </source>
</evidence>
<reference evidence="2 3" key="1">
    <citation type="submission" date="2018-08" db="EMBL/GenBank/DDBJ databases">
        <title>Recombination of ecologically and evolutionarily significant loci maintains genetic cohesion in the Pseudomonas syringae species complex.</title>
        <authorList>
            <person name="Dillon M."/>
            <person name="Thakur S."/>
            <person name="Almeida R.N.D."/>
            <person name="Weir B.S."/>
            <person name="Guttman D.S."/>
        </authorList>
    </citation>
    <scope>NUCLEOTIDE SEQUENCE [LARGE SCALE GENOMIC DNA]</scope>
    <source>
        <strain evidence="2 3">88_10</strain>
    </source>
</reference>
<evidence type="ECO:0000313" key="3">
    <source>
        <dbReference type="Proteomes" id="UP000282378"/>
    </source>
</evidence>
<sequence>KPDESLSSSLAGRPVEVVSDRGPSVNWLLDKAMAAGL</sequence>
<feature type="non-terminal residue" evidence="2">
    <location>
        <position position="1"/>
    </location>
</feature>
<dbReference type="InterPro" id="IPR058834">
    <property type="entry name" value="Beta-barrel_ALG44"/>
</dbReference>
<organism evidence="2 3">
    <name type="scientific">Pseudomonas syringae pv. maculicola</name>
    <dbReference type="NCBI Taxonomy" id="59511"/>
    <lineage>
        <taxon>Bacteria</taxon>
        <taxon>Pseudomonadati</taxon>
        <taxon>Pseudomonadota</taxon>
        <taxon>Gammaproteobacteria</taxon>
        <taxon>Pseudomonadales</taxon>
        <taxon>Pseudomonadaceae</taxon>
        <taxon>Pseudomonas</taxon>
    </lineage>
</organism>
<dbReference type="EMBL" id="RBNL01003482">
    <property type="protein sequence ID" value="RML49923.1"/>
    <property type="molecule type" value="Genomic_DNA"/>
</dbReference>